<dbReference type="KEGG" id="csy:CENSYa_1510"/>
<evidence type="ECO:0000313" key="5">
    <source>
        <dbReference type="Proteomes" id="UP000000758"/>
    </source>
</evidence>
<evidence type="ECO:0000256" key="2">
    <source>
        <dbReference type="RuleBase" id="RU003616"/>
    </source>
</evidence>
<sequence length="127" mass="14402">MGLIKSMAREMAREFGSKSREFYEFVLPPVDIYMGPSELKVLIDIPGFKKDEIRLSISRNILHISAERRACHGRAVCAQRPKLIDKSIRLPIYVKRDEEPVAPAKYEDGVLTLIFPVTGRGKSISIE</sequence>
<dbReference type="SUPFAM" id="SSF49764">
    <property type="entry name" value="HSP20-like chaperones"/>
    <property type="match status" value="1"/>
</dbReference>
<dbReference type="PATRIC" id="fig|414004.10.peg.1385"/>
<proteinExistence type="inferred from homology"/>
<name>A0RXR5_CENSY</name>
<dbReference type="Gene3D" id="2.60.40.790">
    <property type="match status" value="1"/>
</dbReference>
<dbReference type="HOGENOM" id="CLU_046737_9_5_2"/>
<gene>
    <name evidence="4" type="ordered locus">CENSYa_1510</name>
</gene>
<reference evidence="4 5" key="1">
    <citation type="journal article" date="2006" name="Proc. Natl. Acad. Sci. U.S.A.">
        <title>Genomic analysis of the uncultivated marine crenarchaeote Cenarchaeum symbiosum.</title>
        <authorList>
            <person name="Hallam S.J."/>
            <person name="Konstantinidis K.T."/>
            <person name="Putnam N."/>
            <person name="Schleper C."/>
            <person name="Watanabe Y."/>
            <person name="Sugahara J."/>
            <person name="Preston C."/>
            <person name="de la Torre J."/>
            <person name="Richardson P.M."/>
            <person name="DeLong E.F."/>
        </authorList>
    </citation>
    <scope>NUCLEOTIDE SEQUENCE [LARGE SCALE GENOMIC DNA]</scope>
    <source>
        <strain evidence="5">A</strain>
    </source>
</reference>
<dbReference type="PROSITE" id="PS01031">
    <property type="entry name" value="SHSP"/>
    <property type="match status" value="1"/>
</dbReference>
<dbReference type="STRING" id="414004.CENSYa_1510"/>
<dbReference type="EMBL" id="DP000238">
    <property type="protein sequence ID" value="ABK78132.1"/>
    <property type="molecule type" value="Genomic_DNA"/>
</dbReference>
<dbReference type="Pfam" id="PF00011">
    <property type="entry name" value="HSP20"/>
    <property type="match status" value="1"/>
</dbReference>
<dbReference type="AlphaFoldDB" id="A0RXR5"/>
<accession>A0RXR5</accession>
<evidence type="ECO:0000256" key="1">
    <source>
        <dbReference type="PROSITE-ProRule" id="PRU00285"/>
    </source>
</evidence>
<evidence type="ECO:0000259" key="3">
    <source>
        <dbReference type="PROSITE" id="PS01031"/>
    </source>
</evidence>
<evidence type="ECO:0000313" key="4">
    <source>
        <dbReference type="EMBL" id="ABK78132.1"/>
    </source>
</evidence>
<dbReference type="InterPro" id="IPR002068">
    <property type="entry name" value="A-crystallin/Hsp20_dom"/>
</dbReference>
<dbReference type="InterPro" id="IPR008978">
    <property type="entry name" value="HSP20-like_chaperone"/>
</dbReference>
<protein>
    <submittedName>
        <fullName evidence="4">Molecular chaperone (Small heat shock protein)</fullName>
    </submittedName>
</protein>
<organism evidence="4 5">
    <name type="scientific">Cenarchaeum symbiosum (strain A)</name>
    <dbReference type="NCBI Taxonomy" id="414004"/>
    <lineage>
        <taxon>Archaea</taxon>
        <taxon>Nitrososphaerota</taxon>
        <taxon>Candidatus Cenarchaeales</taxon>
        <taxon>Candidatus Cenarchaeaceae</taxon>
        <taxon>Candidatus Cenarchaeum</taxon>
    </lineage>
</organism>
<keyword evidence="4" id="KW-0346">Stress response</keyword>
<dbReference type="Proteomes" id="UP000000758">
    <property type="component" value="Chromosome"/>
</dbReference>
<feature type="domain" description="SHSP" evidence="3">
    <location>
        <begin position="21"/>
        <end position="127"/>
    </location>
</feature>
<dbReference type="EnsemblBacteria" id="ABK78132">
    <property type="protein sequence ID" value="ABK78132"/>
    <property type="gene ID" value="CENSYa_1510"/>
</dbReference>
<keyword evidence="5" id="KW-1185">Reference proteome</keyword>
<comment type="similarity">
    <text evidence="1 2">Belongs to the small heat shock protein (HSP20) family.</text>
</comment>
<dbReference type="NCBIfam" id="NF041799">
    <property type="entry name" value="Hsp14"/>
    <property type="match status" value="1"/>
</dbReference>
<dbReference type="CDD" id="cd06464">
    <property type="entry name" value="ACD_sHsps-like"/>
    <property type="match status" value="1"/>
</dbReference>